<feature type="domain" description="Response regulatory" evidence="3">
    <location>
        <begin position="3"/>
        <end position="115"/>
    </location>
</feature>
<keyword evidence="1 2" id="KW-0597">Phosphoprotein</keyword>
<keyword evidence="5" id="KW-1185">Reference proteome</keyword>
<dbReference type="SMART" id="SM00448">
    <property type="entry name" value="REC"/>
    <property type="match status" value="1"/>
</dbReference>
<proteinExistence type="predicted"/>
<organism evidence="4 5">
    <name type="scientific">Paraburkholderia panacisoli</name>
    <dbReference type="NCBI Taxonomy" id="2603818"/>
    <lineage>
        <taxon>Bacteria</taxon>
        <taxon>Pseudomonadati</taxon>
        <taxon>Pseudomonadota</taxon>
        <taxon>Betaproteobacteria</taxon>
        <taxon>Burkholderiales</taxon>
        <taxon>Burkholderiaceae</taxon>
        <taxon>Paraburkholderia</taxon>
    </lineage>
</organism>
<gene>
    <name evidence="4" type="ORF">FVF58_41095</name>
</gene>
<sequence>MPTILLVDNDPDILAALSVALEWRGYRVFLSQDGKTALEKAGRTMPDLIVTDCSMPVMDGIELCRHLKLYPALTAIPVIMVSAQTQPHRIPALWNAFFFKPIDLDAFESSVGLLILSRPTRETLRPVCSDRAMSRWHPVSSALLS</sequence>
<dbReference type="Proteomes" id="UP000325273">
    <property type="component" value="Unassembled WGS sequence"/>
</dbReference>
<dbReference type="PANTHER" id="PTHR44591">
    <property type="entry name" value="STRESS RESPONSE REGULATOR PROTEIN 1"/>
    <property type="match status" value="1"/>
</dbReference>
<dbReference type="PROSITE" id="PS50110">
    <property type="entry name" value="RESPONSE_REGULATORY"/>
    <property type="match status" value="1"/>
</dbReference>
<feature type="modified residue" description="4-aspartylphosphate" evidence="2">
    <location>
        <position position="52"/>
    </location>
</feature>
<dbReference type="InterPro" id="IPR050595">
    <property type="entry name" value="Bact_response_regulator"/>
</dbReference>
<dbReference type="InterPro" id="IPR011006">
    <property type="entry name" value="CheY-like_superfamily"/>
</dbReference>
<evidence type="ECO:0000256" key="2">
    <source>
        <dbReference type="PROSITE-ProRule" id="PRU00169"/>
    </source>
</evidence>
<dbReference type="PANTHER" id="PTHR44591:SF3">
    <property type="entry name" value="RESPONSE REGULATORY DOMAIN-CONTAINING PROTEIN"/>
    <property type="match status" value="1"/>
</dbReference>
<dbReference type="InterPro" id="IPR001789">
    <property type="entry name" value="Sig_transdc_resp-reg_receiver"/>
</dbReference>
<dbReference type="RefSeq" id="WP_149675359.1">
    <property type="nucleotide sequence ID" value="NZ_VTUZ01000046.1"/>
</dbReference>
<accession>A0A5B0GB50</accession>
<dbReference type="SUPFAM" id="SSF52172">
    <property type="entry name" value="CheY-like"/>
    <property type="match status" value="1"/>
</dbReference>
<evidence type="ECO:0000313" key="4">
    <source>
        <dbReference type="EMBL" id="KAA0999995.1"/>
    </source>
</evidence>
<dbReference type="Pfam" id="PF00072">
    <property type="entry name" value="Response_reg"/>
    <property type="match status" value="1"/>
</dbReference>
<reference evidence="4 5" key="1">
    <citation type="submission" date="2019-08" db="EMBL/GenBank/DDBJ databases">
        <title>Paraburkholderia sp. DCY113.</title>
        <authorList>
            <person name="Kang J."/>
        </authorList>
    </citation>
    <scope>NUCLEOTIDE SEQUENCE [LARGE SCALE GENOMIC DNA]</scope>
    <source>
        <strain evidence="4 5">DCY113</strain>
    </source>
</reference>
<dbReference type="AlphaFoldDB" id="A0A5B0GB50"/>
<comment type="caution">
    <text evidence="4">The sequence shown here is derived from an EMBL/GenBank/DDBJ whole genome shotgun (WGS) entry which is preliminary data.</text>
</comment>
<evidence type="ECO:0000313" key="5">
    <source>
        <dbReference type="Proteomes" id="UP000325273"/>
    </source>
</evidence>
<dbReference type="Gene3D" id="3.40.50.2300">
    <property type="match status" value="1"/>
</dbReference>
<evidence type="ECO:0000259" key="3">
    <source>
        <dbReference type="PROSITE" id="PS50110"/>
    </source>
</evidence>
<dbReference type="GO" id="GO:0000160">
    <property type="term" value="P:phosphorelay signal transduction system"/>
    <property type="evidence" value="ECO:0007669"/>
    <property type="project" value="InterPro"/>
</dbReference>
<dbReference type="EMBL" id="VTUZ01000046">
    <property type="protein sequence ID" value="KAA0999995.1"/>
    <property type="molecule type" value="Genomic_DNA"/>
</dbReference>
<evidence type="ECO:0000256" key="1">
    <source>
        <dbReference type="ARBA" id="ARBA00022553"/>
    </source>
</evidence>
<name>A0A5B0GB50_9BURK</name>
<protein>
    <submittedName>
        <fullName evidence="4">Response regulator</fullName>
    </submittedName>
</protein>